<dbReference type="EMBL" id="AYZD01000004">
    <property type="protein sequence ID" value="KRM97271.1"/>
    <property type="molecule type" value="Genomic_DNA"/>
</dbReference>
<dbReference type="InterPro" id="IPR006175">
    <property type="entry name" value="YjgF/YER057c/UK114"/>
</dbReference>
<comment type="caution">
    <text evidence="2">The sequence shown here is derived from an EMBL/GenBank/DDBJ whole genome shotgun (WGS) entry which is preliminary data.</text>
</comment>
<dbReference type="InterPro" id="IPR035959">
    <property type="entry name" value="RutC-like_sf"/>
</dbReference>
<dbReference type="OrthoDB" id="9803101at2"/>
<dbReference type="CDD" id="cd00448">
    <property type="entry name" value="YjgF_YER057c_UK114_family"/>
    <property type="match status" value="1"/>
</dbReference>
<dbReference type="InterPro" id="IPR006056">
    <property type="entry name" value="RidA"/>
</dbReference>
<sequence>MKKMITTDRAPQALGPYSQGIEVGKLLYCSGQIGIDPQKGMLAGPGVEQQARQALQNIKAIIAADNLNVDDIVKVTIFMTNIADFNKVNKIYASFFENAPLLPARSAIGVQALPAGAKIEIEAIAAKNG</sequence>
<dbReference type="SUPFAM" id="SSF55298">
    <property type="entry name" value="YjgF-like"/>
    <property type="match status" value="1"/>
</dbReference>
<dbReference type="STRING" id="1423725.FC19_GL001915"/>
<evidence type="ECO:0000256" key="1">
    <source>
        <dbReference type="ARBA" id="ARBA00010552"/>
    </source>
</evidence>
<organism evidence="2 3">
    <name type="scientific">Liquorilactobacillus aquaticus DSM 21051</name>
    <dbReference type="NCBI Taxonomy" id="1423725"/>
    <lineage>
        <taxon>Bacteria</taxon>
        <taxon>Bacillati</taxon>
        <taxon>Bacillota</taxon>
        <taxon>Bacilli</taxon>
        <taxon>Lactobacillales</taxon>
        <taxon>Lactobacillaceae</taxon>
        <taxon>Liquorilactobacillus</taxon>
    </lineage>
</organism>
<evidence type="ECO:0000313" key="2">
    <source>
        <dbReference type="EMBL" id="KRM97271.1"/>
    </source>
</evidence>
<gene>
    <name evidence="2" type="ORF">FC19_GL001915</name>
</gene>
<proteinExistence type="inferred from homology"/>
<dbReference type="PATRIC" id="fig|1423725.3.peg.1965"/>
<dbReference type="GO" id="GO:0005829">
    <property type="term" value="C:cytosol"/>
    <property type="evidence" value="ECO:0007669"/>
    <property type="project" value="TreeGrafter"/>
</dbReference>
<dbReference type="Gene3D" id="3.30.1330.40">
    <property type="entry name" value="RutC-like"/>
    <property type="match status" value="1"/>
</dbReference>
<comment type="similarity">
    <text evidence="1">Belongs to the RutC family.</text>
</comment>
<dbReference type="Proteomes" id="UP000051015">
    <property type="component" value="Unassembled WGS sequence"/>
</dbReference>
<dbReference type="RefSeq" id="WP_057875198.1">
    <property type="nucleotide sequence ID" value="NZ_AYZD01000004.1"/>
</dbReference>
<dbReference type="AlphaFoldDB" id="A0A0R2CZY8"/>
<dbReference type="FunFam" id="3.30.1330.40:FF:000001">
    <property type="entry name" value="L-PSP family endoribonuclease"/>
    <property type="match status" value="1"/>
</dbReference>
<dbReference type="PANTHER" id="PTHR11803:SF58">
    <property type="entry name" value="PROTEIN HMF1-RELATED"/>
    <property type="match status" value="1"/>
</dbReference>
<name>A0A0R2CZY8_9LACO</name>
<reference evidence="2 3" key="1">
    <citation type="journal article" date="2015" name="Genome Announc.">
        <title>Expanding the biotechnology potential of lactobacilli through comparative genomics of 213 strains and associated genera.</title>
        <authorList>
            <person name="Sun Z."/>
            <person name="Harris H.M."/>
            <person name="McCann A."/>
            <person name="Guo C."/>
            <person name="Argimon S."/>
            <person name="Zhang W."/>
            <person name="Yang X."/>
            <person name="Jeffery I.B."/>
            <person name="Cooney J.C."/>
            <person name="Kagawa T.F."/>
            <person name="Liu W."/>
            <person name="Song Y."/>
            <person name="Salvetti E."/>
            <person name="Wrobel A."/>
            <person name="Rasinkangas P."/>
            <person name="Parkhill J."/>
            <person name="Rea M.C."/>
            <person name="O'Sullivan O."/>
            <person name="Ritari J."/>
            <person name="Douillard F.P."/>
            <person name="Paul Ross R."/>
            <person name="Yang R."/>
            <person name="Briner A.E."/>
            <person name="Felis G.E."/>
            <person name="de Vos W.M."/>
            <person name="Barrangou R."/>
            <person name="Klaenhammer T.R."/>
            <person name="Caufield P.W."/>
            <person name="Cui Y."/>
            <person name="Zhang H."/>
            <person name="O'Toole P.W."/>
        </authorList>
    </citation>
    <scope>NUCLEOTIDE SEQUENCE [LARGE SCALE GENOMIC DNA]</scope>
    <source>
        <strain evidence="2 3">DSM 21051</strain>
    </source>
</reference>
<keyword evidence="3" id="KW-1185">Reference proteome</keyword>
<accession>A0A0R2CZY8</accession>
<protein>
    <submittedName>
        <fullName evidence="2">Putative translation initiation inhibitor, possible endoribonuclease L-PSP</fullName>
    </submittedName>
</protein>
<evidence type="ECO:0000313" key="3">
    <source>
        <dbReference type="Proteomes" id="UP000051015"/>
    </source>
</evidence>
<dbReference type="Pfam" id="PF01042">
    <property type="entry name" value="Ribonuc_L-PSP"/>
    <property type="match status" value="1"/>
</dbReference>
<dbReference type="NCBIfam" id="TIGR00004">
    <property type="entry name" value="Rid family detoxifying hydrolase"/>
    <property type="match status" value="1"/>
</dbReference>
<dbReference type="PANTHER" id="PTHR11803">
    <property type="entry name" value="2-IMINOBUTANOATE/2-IMINOPROPANOATE DEAMINASE RIDA"/>
    <property type="match status" value="1"/>
</dbReference>
<dbReference type="GO" id="GO:0019239">
    <property type="term" value="F:deaminase activity"/>
    <property type="evidence" value="ECO:0007669"/>
    <property type="project" value="TreeGrafter"/>
</dbReference>